<sequence length="764" mass="87517">MTKLEENLLDQQAEMLAEFSSKQTVRVVDYEPFNVDKFVVPEYKGSNSKVIALDDLTSHEKRLIFAALYTANYVIFVLANGNSSNRQAMSSIAPMFMDYLNAQEINQFNRINILKHFETYRVEHFGVKTQSSGMVELLRLVNKALNYNPFGVNLLTTSDYQYLDLLSKNKPAAIDEPVQTTLTDYFGFHSWLRRDDIGVGTQLYNRAASPKLLMKSFQVTISCSLIEINKAKHTLIDVLRKKKVKPNFFPPKLIRPLQEDYKGGRKNKLFRSEEAAYKVATLKYIKDFFVKLKGLLEDEDNTNSINSAVESLLFSQCTESAFQFALKIFWDTGKIPSQTSKITGKPTTIFRQNSDSSFLFTPEFIQELVEYTNSQKSSIPISKGENYLFALLMSYQTVPLTDLFRIKLRDFRFSRRQTGEITQIESDYFKSRAKSYHEVETVTGSSLIGSAIIAFLNDRTDSFRNNEKLVDNDGSLQAKMGAMTNVSLFFKYLGGSCVRKEIGAQLSKQKTSSVFIDCVTAICSKGVRKEAYERNNSNWLLNCDTPTVTRIFSSQAVKNSRVHSESDNFDPTRITNYNSHKNETERKSYRTMENQTYLDNCGRITRSVMHDIELNVLRPSKAEIEEYNITIEGALKTIRYRAESTLALLKVVTKKKDGKVNELGFSLSSEDCEENLPDTINLVESPETVLKLLHYLAELERSHMKIFERSPEHLFFEALPTAEWIETVFSNRLFDRKTVTEGQNLYQKYRNDLPPIFTAYSGGY</sequence>
<proteinExistence type="predicted"/>
<keyword evidence="2" id="KW-1185">Reference proteome</keyword>
<comment type="caution">
    <text evidence="1">The sequence shown here is derived from an EMBL/GenBank/DDBJ whole genome shotgun (WGS) entry which is preliminary data.</text>
</comment>
<name>A0ABS9DEE5_9ALTE</name>
<reference evidence="1 2" key="1">
    <citation type="submission" date="2022-01" db="EMBL/GenBank/DDBJ databases">
        <title>Paraglaciecola sp. G1-23.</title>
        <authorList>
            <person name="Jin M.S."/>
            <person name="Han D.M."/>
            <person name="Kim H.M."/>
            <person name="Jeon C.O."/>
        </authorList>
    </citation>
    <scope>NUCLEOTIDE SEQUENCE [LARGE SCALE GENOMIC DNA]</scope>
    <source>
        <strain evidence="1 2">G1-23</strain>
    </source>
</reference>
<evidence type="ECO:0000313" key="1">
    <source>
        <dbReference type="EMBL" id="MCF2950378.1"/>
    </source>
</evidence>
<organism evidence="1 2">
    <name type="scientific">Paraglaciecola algarum</name>
    <dbReference type="NCBI Taxonomy" id="3050085"/>
    <lineage>
        <taxon>Bacteria</taxon>
        <taxon>Pseudomonadati</taxon>
        <taxon>Pseudomonadota</taxon>
        <taxon>Gammaproteobacteria</taxon>
        <taxon>Alteromonadales</taxon>
        <taxon>Alteromonadaceae</taxon>
        <taxon>Paraglaciecola</taxon>
    </lineage>
</organism>
<evidence type="ECO:0000313" key="2">
    <source>
        <dbReference type="Proteomes" id="UP001521137"/>
    </source>
</evidence>
<dbReference type="EMBL" id="JAKGAS010000019">
    <property type="protein sequence ID" value="MCF2950378.1"/>
    <property type="molecule type" value="Genomic_DNA"/>
</dbReference>
<dbReference type="Proteomes" id="UP001521137">
    <property type="component" value="Unassembled WGS sequence"/>
</dbReference>
<dbReference type="RefSeq" id="WP_235314480.1">
    <property type="nucleotide sequence ID" value="NZ_JAKGAS010000019.1"/>
</dbReference>
<protein>
    <submittedName>
        <fullName evidence="1">Uncharacterized protein</fullName>
    </submittedName>
</protein>
<accession>A0ABS9DEE5</accession>
<gene>
    <name evidence="1" type="ORF">L0668_19875</name>
</gene>